<evidence type="ECO:0000256" key="7">
    <source>
        <dbReference type="ARBA" id="ARBA00022989"/>
    </source>
</evidence>
<evidence type="ECO:0000256" key="9">
    <source>
        <dbReference type="SAM" id="Phobius"/>
    </source>
</evidence>
<keyword evidence="5" id="KW-0547">Nucleotide-binding</keyword>
<evidence type="ECO:0000256" key="8">
    <source>
        <dbReference type="ARBA" id="ARBA00023136"/>
    </source>
</evidence>
<evidence type="ECO:0000256" key="2">
    <source>
        <dbReference type="ARBA" id="ARBA00022448"/>
    </source>
</evidence>
<feature type="transmembrane region" description="Helical" evidence="9">
    <location>
        <begin position="1252"/>
        <end position="1272"/>
    </location>
</feature>
<keyword evidence="2" id="KW-0813">Transport</keyword>
<dbReference type="SMART" id="SM00382">
    <property type="entry name" value="AAA"/>
    <property type="match status" value="2"/>
</dbReference>
<dbReference type="GO" id="GO:0005524">
    <property type="term" value="F:ATP binding"/>
    <property type="evidence" value="ECO:0007669"/>
    <property type="project" value="UniProtKB-KW"/>
</dbReference>
<feature type="domain" description="ABC transporter" evidence="10">
    <location>
        <begin position="1323"/>
        <end position="1553"/>
    </location>
</feature>
<keyword evidence="8 9" id="KW-0472">Membrane</keyword>
<dbReference type="CDD" id="cd03263">
    <property type="entry name" value="ABC_subfamily_A"/>
    <property type="match status" value="2"/>
</dbReference>
<gene>
    <name evidence="12" type="primary">LOC112693431</name>
</gene>
<dbReference type="Pfam" id="PF23321">
    <property type="entry name" value="R1_ABCA1"/>
    <property type="match status" value="1"/>
</dbReference>
<dbReference type="InterPro" id="IPR056264">
    <property type="entry name" value="R2_ABCA1-4-like"/>
</dbReference>
<feature type="transmembrane region" description="Helical" evidence="9">
    <location>
        <begin position="331"/>
        <end position="355"/>
    </location>
</feature>
<dbReference type="PROSITE" id="PS00211">
    <property type="entry name" value="ABC_TRANSPORTER_1"/>
    <property type="match status" value="1"/>
</dbReference>
<feature type="transmembrane region" description="Helical" evidence="9">
    <location>
        <begin position="1161"/>
        <end position="1179"/>
    </location>
</feature>
<dbReference type="Proteomes" id="UP000694846">
    <property type="component" value="Unplaced"/>
</dbReference>
<dbReference type="OrthoDB" id="6512918at2759"/>
<dbReference type="FunFam" id="3.40.50.300:FF:002470">
    <property type="entry name" value="ABC transporter, putative"/>
    <property type="match status" value="1"/>
</dbReference>
<dbReference type="CTD" id="21"/>
<dbReference type="InterPro" id="IPR027417">
    <property type="entry name" value="P-loop_NTPase"/>
</dbReference>
<dbReference type="InterPro" id="IPR026082">
    <property type="entry name" value="ABCA"/>
</dbReference>
<dbReference type="GO" id="GO:0005319">
    <property type="term" value="F:lipid transporter activity"/>
    <property type="evidence" value="ECO:0007669"/>
    <property type="project" value="TreeGrafter"/>
</dbReference>
<evidence type="ECO:0000313" key="11">
    <source>
        <dbReference type="Proteomes" id="UP000694846"/>
    </source>
</evidence>
<feature type="transmembrane region" description="Helical" evidence="9">
    <location>
        <begin position="401"/>
        <end position="424"/>
    </location>
</feature>
<dbReference type="RefSeq" id="XP_025424281.1">
    <property type="nucleotide sequence ID" value="XM_025568496.1"/>
</dbReference>
<feature type="transmembrane region" description="Helical" evidence="9">
    <location>
        <begin position="1126"/>
        <end position="1149"/>
    </location>
</feature>
<feature type="transmembrane region" description="Helical" evidence="9">
    <location>
        <begin position="436"/>
        <end position="457"/>
    </location>
</feature>
<keyword evidence="3 9" id="KW-0812">Transmembrane</keyword>
<dbReference type="FunFam" id="3.40.50.300:FF:000298">
    <property type="entry name" value="ATP-binding cassette sub-family A member 12"/>
    <property type="match status" value="1"/>
</dbReference>
<dbReference type="InterPro" id="IPR003593">
    <property type="entry name" value="AAA+_ATPase"/>
</dbReference>
<dbReference type="InterPro" id="IPR013525">
    <property type="entry name" value="ABC2_TM"/>
</dbReference>
<dbReference type="Pfam" id="PF00005">
    <property type="entry name" value="ABC_tran"/>
    <property type="match status" value="2"/>
</dbReference>
<reference evidence="12" key="1">
    <citation type="submission" date="2025-08" db="UniProtKB">
        <authorList>
            <consortium name="RefSeq"/>
        </authorList>
    </citation>
    <scope>IDENTIFICATION</scope>
    <source>
        <tissue evidence="12">Whole body</tissue>
    </source>
</reference>
<feature type="transmembrane region" description="Helical" evidence="9">
    <location>
        <begin position="242"/>
        <end position="264"/>
    </location>
</feature>
<dbReference type="PROSITE" id="PS50893">
    <property type="entry name" value="ABC_TRANSPORTER_2"/>
    <property type="match status" value="2"/>
</dbReference>
<feature type="transmembrane region" description="Helical" evidence="9">
    <location>
        <begin position="1044"/>
        <end position="1068"/>
    </location>
</feature>
<keyword evidence="6 12" id="KW-0067">ATP-binding</keyword>
<sequence length="1635" mass="185992">MWKKDFKKLKLLLWKNLLIQRRHPIQSFIELLLPAIMACVMVMFRSWVQPVEFTEVTRYQPFPISVPPLILGYRHGWTIAWAPHHPVLEKVLKNAFTDIPNLKLKSFDTIERMENLLNQDNAMKKFLVGMRFDNITPNTTIPKTIVIKLRYPCHLRITKKSLMSFDTIEANWRTYLMFPLYQTFGPRHKSENNGGEPGYLSESFLFLQNQISNSLINYWAPGEGVPEIELQRFPYPKYIEDALLPALTSFVSTVVLLSYVYTAINTIKVVSAEKELKMKEAMMLMGLDNWLHASAWYLKSFIVWIIPLLLLVFFISFQWPSGAVFQYSDPMVLMLILTLYVMASISFCFLISACFKKANTAATVGGVLWFGTYAPFMIFQPKYSSMTNREILASTIFPNTALGYIFQSLIMFEGIGVGLTWENITMTVSPDDKMCIVDIMLMLVFDTVLYLTIAVYMETAFPKNSGFHPPWYFPILPSFWFESKVDPNKITEKSGIQIQSLSKSFRPGKFVVNKLTVDMHPNQITVLLGHNGAGKSTTMSMLTGLISPTSGTALIEGYDIKTHMKIIRHSLGLCPQYNLLIPDLTVLEHLYFFGMLKDLDDNELQAEVDSYTTKFELESMLGTKSKHLSGGMKRKLSVAIALIGKSKVVLMDEPTSGMDPAARRTLWNILQSERQGRTMVMTTHLMDEADLLGDRVAIMKAGTLCCVGTPFSLKKEYGGGYTLTLVKDVIGFSLTKVTNFVRKYYPNSVPSNMTTMEVTYQLEDSSSFPDLLNALEQNKHLFGVKEYGVNLTSLQDVFMRVGQEDNKKLTDYQLNSMKQKSLELNNRFDSLFYDAESDSTDLKYERAQGWKLFIIQVGAIMEKKCLQSYRSLIMHSLQLMLTLFFILLALLVVNAWQGMKDLPALAAELGNYWEPISTVMLTANNTIMNNIYESYKNICGSNPVLDLNYRSRYNDFEDVLLKVASEKISPFTQKYIVGAIFGDFKITAYFNNQPYHGPPLALNMVHNAILKNYKGDDYGIKIINHPLPYQGVDKLMKLTGGSNLGYQVAFNCAISQAFVCAVYVLFAVNERQSGAKHMQQIAGIKPLAYWGASLLWDWISYLTVIFSILLLLFWHGDPGYANLKQMGLMLSLLVTFSWATLPLMSLFSFMFRNPSTSFTRISMFSVMTGAMCFMLVLILDMQPLCLKDQSKFIDNVMIFFPHYALGSGMKNIYSSYEYNEICDFQKNASCFGWDGDNLSWVSPGIGRHMAHLFWLGFVCVSLLLSCEYLMYYGNKIQCTILKLYSHMCKRPIKEDKYDLNCYESDVAHEKQTVNSVDPHNYCLYLNNVWKKYGNKDVVKGLNLALKPNECFGLLGSNGAGKTTTFRMLTGDIKNSIGDIYVCGVNVNNNREKIHEVGGYCPQFNGLIEELTGYETLHFFCRLRGMSYKEASTVPFHLAARLAFVPHLNVQAKNYSGGNKRKLSTAIAMIGDPSILFLDEPTSGLDPAARKHLWDTVSEERDRGKCVFITSHSLEECEALCTRLAIMVDGRLCCIGSVQHLKNKFSVGYQLHIKYHPDNNRVAKDFVIKTFEGASLREEFEITALFHIPKKYPCSYAFAQMEQAKKELLIDDYSISQTSLEQVFLSFTRNRQQQIA</sequence>
<name>A0A8B8GNV6_9HEMI</name>
<evidence type="ECO:0000256" key="3">
    <source>
        <dbReference type="ARBA" id="ARBA00022692"/>
    </source>
</evidence>
<evidence type="ECO:0000259" key="10">
    <source>
        <dbReference type="PROSITE" id="PS50893"/>
    </source>
</evidence>
<dbReference type="SUPFAM" id="SSF52540">
    <property type="entry name" value="P-loop containing nucleoside triphosphate hydrolases"/>
    <property type="match status" value="2"/>
</dbReference>
<feature type="transmembrane region" description="Helical" evidence="9">
    <location>
        <begin position="301"/>
        <end position="319"/>
    </location>
</feature>
<feature type="domain" description="ABC transporter" evidence="10">
    <location>
        <begin position="496"/>
        <end position="726"/>
    </location>
</feature>
<feature type="transmembrane region" description="Helical" evidence="9">
    <location>
        <begin position="872"/>
        <end position="893"/>
    </location>
</feature>
<accession>A0A8B8GNV6</accession>
<evidence type="ECO:0000256" key="5">
    <source>
        <dbReference type="ARBA" id="ARBA00022741"/>
    </source>
</evidence>
<evidence type="ECO:0000313" key="12">
    <source>
        <dbReference type="RefSeq" id="XP_025424281.1"/>
    </source>
</evidence>
<feature type="transmembrane region" description="Helical" evidence="9">
    <location>
        <begin position="28"/>
        <end position="48"/>
    </location>
</feature>
<dbReference type="InterPro" id="IPR017871">
    <property type="entry name" value="ABC_transporter-like_CS"/>
</dbReference>
<dbReference type="GO" id="GO:0016020">
    <property type="term" value="C:membrane"/>
    <property type="evidence" value="ECO:0007669"/>
    <property type="project" value="UniProtKB-SubCell"/>
</dbReference>
<proteinExistence type="predicted"/>
<dbReference type="GO" id="GO:0140359">
    <property type="term" value="F:ABC-type transporter activity"/>
    <property type="evidence" value="ECO:0007669"/>
    <property type="project" value="InterPro"/>
</dbReference>
<evidence type="ECO:0000256" key="1">
    <source>
        <dbReference type="ARBA" id="ARBA00004141"/>
    </source>
</evidence>
<keyword evidence="11" id="KW-1185">Reference proteome</keyword>
<keyword evidence="4" id="KW-0677">Repeat</keyword>
<dbReference type="Gene3D" id="3.40.50.300">
    <property type="entry name" value="P-loop containing nucleotide triphosphate hydrolases"/>
    <property type="match status" value="2"/>
</dbReference>
<evidence type="ECO:0000256" key="4">
    <source>
        <dbReference type="ARBA" id="ARBA00022737"/>
    </source>
</evidence>
<organism evidence="11 12">
    <name type="scientific">Sipha flava</name>
    <name type="common">yellow sugarcane aphid</name>
    <dbReference type="NCBI Taxonomy" id="143950"/>
    <lineage>
        <taxon>Eukaryota</taxon>
        <taxon>Metazoa</taxon>
        <taxon>Ecdysozoa</taxon>
        <taxon>Arthropoda</taxon>
        <taxon>Hexapoda</taxon>
        <taxon>Insecta</taxon>
        <taxon>Pterygota</taxon>
        <taxon>Neoptera</taxon>
        <taxon>Paraneoptera</taxon>
        <taxon>Hemiptera</taxon>
        <taxon>Sternorrhyncha</taxon>
        <taxon>Aphidomorpha</taxon>
        <taxon>Aphidoidea</taxon>
        <taxon>Aphididae</taxon>
        <taxon>Sipha</taxon>
    </lineage>
</organism>
<dbReference type="PANTHER" id="PTHR19229:SF250">
    <property type="entry name" value="ABC TRANSPORTER DOMAIN-CONTAINING PROTEIN-RELATED"/>
    <property type="match status" value="1"/>
</dbReference>
<keyword evidence="7 9" id="KW-1133">Transmembrane helix</keyword>
<dbReference type="PANTHER" id="PTHR19229">
    <property type="entry name" value="ATP-BINDING CASSETTE TRANSPORTER SUBFAMILY A ABCA"/>
    <property type="match status" value="1"/>
</dbReference>
<protein>
    <submittedName>
        <fullName evidence="12">ATP-binding cassette sub-family A member 1</fullName>
    </submittedName>
</protein>
<dbReference type="GeneID" id="112693431"/>
<feature type="transmembrane region" description="Helical" evidence="9">
    <location>
        <begin position="1088"/>
        <end position="1114"/>
    </location>
</feature>
<dbReference type="InterPro" id="IPR003439">
    <property type="entry name" value="ABC_transporter-like_ATP-bd"/>
</dbReference>
<dbReference type="Pfam" id="PF12698">
    <property type="entry name" value="ABC2_membrane_3"/>
    <property type="match status" value="2"/>
</dbReference>
<dbReference type="GO" id="GO:0016887">
    <property type="term" value="F:ATP hydrolysis activity"/>
    <property type="evidence" value="ECO:0007669"/>
    <property type="project" value="InterPro"/>
</dbReference>
<comment type="subcellular location">
    <subcellularLocation>
        <location evidence="1">Membrane</location>
        <topology evidence="1">Multi-pass membrane protein</topology>
    </subcellularLocation>
</comment>
<evidence type="ECO:0000256" key="6">
    <source>
        <dbReference type="ARBA" id="ARBA00022840"/>
    </source>
</evidence>
<feature type="transmembrane region" description="Helical" evidence="9">
    <location>
        <begin position="362"/>
        <end position="381"/>
    </location>
</feature>